<keyword evidence="1" id="KW-0472">Membrane</keyword>
<gene>
    <name evidence="2" type="ORF">DU34_11815</name>
    <name evidence="3" type="ORF">DU48_12175</name>
</gene>
<keyword evidence="1" id="KW-0812">Transmembrane</keyword>
<dbReference type="EMBL" id="JJQB01000126">
    <property type="protein sequence ID" value="KKH16535.1"/>
    <property type="molecule type" value="Genomic_DNA"/>
</dbReference>
<evidence type="ECO:0000313" key="5">
    <source>
        <dbReference type="Proteomes" id="UP000034733"/>
    </source>
</evidence>
<dbReference type="EMBL" id="JJOU01000181">
    <property type="protein sequence ID" value="KKG10285.1"/>
    <property type="molecule type" value="Genomic_DNA"/>
</dbReference>
<evidence type="ECO:0000313" key="4">
    <source>
        <dbReference type="Proteomes" id="UP000034047"/>
    </source>
</evidence>
<sequence length="63" mass="7344">MNTLHKEFFVEKFLQSVQFVILQWFIMAITPILNKVLEKSTLVDINAQIVVVHTKKIIVFGEI</sequence>
<feature type="transmembrane region" description="Helical" evidence="1">
    <location>
        <begin position="13"/>
        <end position="33"/>
    </location>
</feature>
<dbReference type="Proteomes" id="UP000034733">
    <property type="component" value="Unassembled WGS sequence"/>
</dbReference>
<dbReference type="AlphaFoldDB" id="A0A0F8EQU7"/>
<reference evidence="4 5" key="1">
    <citation type="journal article" date="2015" name="ISME J.">
        <title>Genomic and phenotypic differentiation among Methanosarcina mazei populations from Columbia River sediment.</title>
        <authorList>
            <person name="Youngblut N.D."/>
            <person name="Wirth J.S."/>
            <person name="Henriksen J.R."/>
            <person name="Smith M."/>
            <person name="Simon H."/>
            <person name="Metcalf W.W."/>
            <person name="Whitaker R.J."/>
        </authorList>
    </citation>
    <scope>NUCLEOTIDE SEQUENCE [LARGE SCALE GENOMIC DNA]</scope>
    <source>
        <strain evidence="3 5">1.F.A.1B.3</strain>
        <strain evidence="2 4">2.F.T.2.6</strain>
    </source>
</reference>
<dbReference type="Proteomes" id="UP000034047">
    <property type="component" value="Unassembled WGS sequence"/>
</dbReference>
<evidence type="ECO:0000313" key="3">
    <source>
        <dbReference type="EMBL" id="KKH16535.1"/>
    </source>
</evidence>
<evidence type="ECO:0000313" key="2">
    <source>
        <dbReference type="EMBL" id="KKG10285.1"/>
    </source>
</evidence>
<accession>A0A0F8EQU7</accession>
<keyword evidence="1" id="KW-1133">Transmembrane helix</keyword>
<evidence type="ECO:0000256" key="1">
    <source>
        <dbReference type="SAM" id="Phobius"/>
    </source>
</evidence>
<name>A0A0F8EQU7_METMZ</name>
<protein>
    <submittedName>
        <fullName evidence="2">Uncharacterized protein</fullName>
    </submittedName>
</protein>
<proteinExistence type="predicted"/>
<comment type="caution">
    <text evidence="2">The sequence shown here is derived from an EMBL/GenBank/DDBJ whole genome shotgun (WGS) entry which is preliminary data.</text>
</comment>
<organism evidence="2 4">
    <name type="scientific">Methanosarcina mazei</name>
    <name type="common">Methanosarcina frisia</name>
    <dbReference type="NCBI Taxonomy" id="2209"/>
    <lineage>
        <taxon>Archaea</taxon>
        <taxon>Methanobacteriati</taxon>
        <taxon>Methanobacteriota</taxon>
        <taxon>Stenosarchaea group</taxon>
        <taxon>Methanomicrobia</taxon>
        <taxon>Methanosarcinales</taxon>
        <taxon>Methanosarcinaceae</taxon>
        <taxon>Methanosarcina</taxon>
    </lineage>
</organism>